<name>A6G8F0_9BACT</name>
<dbReference type="STRING" id="391625.PPSIR1_01497"/>
<sequence>MALDDVREHDETLDEVGTGVPSPSSVLGVFRLLVQRSAGRPAD</sequence>
<evidence type="ECO:0000313" key="3">
    <source>
        <dbReference type="Proteomes" id="UP000005801"/>
    </source>
</evidence>
<gene>
    <name evidence="2" type="ORF">PPSIR1_01497</name>
</gene>
<feature type="compositionally biased region" description="Basic and acidic residues" evidence="1">
    <location>
        <begin position="1"/>
        <end position="10"/>
    </location>
</feature>
<dbReference type="EMBL" id="ABCS01000039">
    <property type="protein sequence ID" value="EDM77860.1"/>
    <property type="molecule type" value="Genomic_DNA"/>
</dbReference>
<comment type="caution">
    <text evidence="2">The sequence shown here is derived from an EMBL/GenBank/DDBJ whole genome shotgun (WGS) entry which is preliminary data.</text>
</comment>
<feature type="region of interest" description="Disordered" evidence="1">
    <location>
        <begin position="1"/>
        <end position="20"/>
    </location>
</feature>
<accession>A6G8F0</accession>
<evidence type="ECO:0000256" key="1">
    <source>
        <dbReference type="SAM" id="MobiDB-lite"/>
    </source>
</evidence>
<protein>
    <submittedName>
        <fullName evidence="2">Uncharacterized protein</fullName>
    </submittedName>
</protein>
<keyword evidence="3" id="KW-1185">Reference proteome</keyword>
<dbReference type="Proteomes" id="UP000005801">
    <property type="component" value="Unassembled WGS sequence"/>
</dbReference>
<evidence type="ECO:0000313" key="2">
    <source>
        <dbReference type="EMBL" id="EDM77860.1"/>
    </source>
</evidence>
<dbReference type="AlphaFoldDB" id="A6G8F0"/>
<organism evidence="2 3">
    <name type="scientific">Plesiocystis pacifica SIR-1</name>
    <dbReference type="NCBI Taxonomy" id="391625"/>
    <lineage>
        <taxon>Bacteria</taxon>
        <taxon>Pseudomonadati</taxon>
        <taxon>Myxococcota</taxon>
        <taxon>Polyangia</taxon>
        <taxon>Nannocystales</taxon>
        <taxon>Nannocystaceae</taxon>
        <taxon>Plesiocystis</taxon>
    </lineage>
</organism>
<reference evidence="2 3" key="1">
    <citation type="submission" date="2007-06" db="EMBL/GenBank/DDBJ databases">
        <authorList>
            <person name="Shimkets L."/>
            <person name="Ferriera S."/>
            <person name="Johnson J."/>
            <person name="Kravitz S."/>
            <person name="Beeson K."/>
            <person name="Sutton G."/>
            <person name="Rogers Y.-H."/>
            <person name="Friedman R."/>
            <person name="Frazier M."/>
            <person name="Venter J.C."/>
        </authorList>
    </citation>
    <scope>NUCLEOTIDE SEQUENCE [LARGE SCALE GENOMIC DNA]</scope>
    <source>
        <strain evidence="2 3">SIR-1</strain>
    </source>
</reference>
<proteinExistence type="predicted"/>